<dbReference type="EMBL" id="LPXH01000038">
    <property type="protein sequence ID" value="KUF38840.1"/>
    <property type="molecule type" value="Genomic_DNA"/>
</dbReference>
<keyword evidence="3" id="KW-0812">Transmembrane</keyword>
<gene>
    <name evidence="5" type="ORF">AS359_08110</name>
</gene>
<dbReference type="PANTHER" id="PTHR44119">
    <property type="entry name" value="MAGNESIUM-CHELATASE SUBUNIT CHLH, CHLOROPLASTIC"/>
    <property type="match status" value="1"/>
</dbReference>
<evidence type="ECO:0000313" key="6">
    <source>
        <dbReference type="Proteomes" id="UP000053300"/>
    </source>
</evidence>
<evidence type="ECO:0000256" key="3">
    <source>
        <dbReference type="SAM" id="Phobius"/>
    </source>
</evidence>
<feature type="compositionally biased region" description="Low complexity" evidence="2">
    <location>
        <begin position="1540"/>
        <end position="1554"/>
    </location>
</feature>
<keyword evidence="1" id="KW-0175">Coiled coil</keyword>
<feature type="coiled-coil region" evidence="1">
    <location>
        <begin position="990"/>
        <end position="1017"/>
    </location>
</feature>
<name>A0A0W7YUT8_9BURK</name>
<reference evidence="5 6" key="1">
    <citation type="submission" date="2015-12" db="EMBL/GenBank/DDBJ databases">
        <title>Complete genome sequence of a multi-drug resistant strain Acidovorax sp. 12322-1.</title>
        <authorList>
            <person name="Ming D."/>
            <person name="Wang M."/>
            <person name="Hu S."/>
            <person name="Zhou Y."/>
            <person name="Jiang T."/>
        </authorList>
    </citation>
    <scope>NUCLEOTIDE SEQUENCE [LARGE SCALE GENOMIC DNA]</scope>
    <source>
        <strain evidence="5 6">12322-1</strain>
    </source>
</reference>
<feature type="region of interest" description="Disordered" evidence="2">
    <location>
        <begin position="1531"/>
        <end position="1568"/>
    </location>
</feature>
<keyword evidence="3" id="KW-1133">Transmembrane helix</keyword>
<evidence type="ECO:0000259" key="4">
    <source>
        <dbReference type="Pfam" id="PF02514"/>
    </source>
</evidence>
<feature type="domain" description="CobN/magnesium chelatase" evidence="4">
    <location>
        <begin position="867"/>
        <end position="1462"/>
    </location>
</feature>
<dbReference type="RefSeq" id="WP_058880446.1">
    <property type="nucleotide sequence ID" value="NZ_LPXH01000038.1"/>
</dbReference>
<feature type="domain" description="CobN/magnesium chelatase" evidence="4">
    <location>
        <begin position="138"/>
        <end position="819"/>
    </location>
</feature>
<dbReference type="InterPro" id="IPR003672">
    <property type="entry name" value="CobN/Mg_chltase"/>
</dbReference>
<keyword evidence="3" id="KW-0472">Membrane</keyword>
<dbReference type="STRING" id="225992.B5M06_13800"/>
<feature type="transmembrane region" description="Helical" evidence="3">
    <location>
        <begin position="1576"/>
        <end position="1595"/>
    </location>
</feature>
<feature type="compositionally biased region" description="Polar residues" evidence="2">
    <location>
        <begin position="1555"/>
        <end position="1568"/>
    </location>
</feature>
<organism evidence="5 6">
    <name type="scientific">Comamonas kerstersii</name>
    <dbReference type="NCBI Taxonomy" id="225992"/>
    <lineage>
        <taxon>Bacteria</taxon>
        <taxon>Pseudomonadati</taxon>
        <taxon>Pseudomonadota</taxon>
        <taxon>Betaproteobacteria</taxon>
        <taxon>Burkholderiales</taxon>
        <taxon>Comamonadaceae</taxon>
        <taxon>Comamonas</taxon>
    </lineage>
</organism>
<proteinExistence type="predicted"/>
<protein>
    <recommendedName>
        <fullName evidence="4">CobN/magnesium chelatase domain-containing protein</fullName>
    </recommendedName>
</protein>
<dbReference type="PANTHER" id="PTHR44119:SF4">
    <property type="entry name" value="AEROBIC COBALTOCHELATASE SUBUNIT COBN"/>
    <property type="match status" value="1"/>
</dbReference>
<keyword evidence="6" id="KW-1185">Reference proteome</keyword>
<dbReference type="Pfam" id="PF02514">
    <property type="entry name" value="CobN-Mg_chel"/>
    <property type="match status" value="2"/>
</dbReference>
<dbReference type="PROSITE" id="PS51257">
    <property type="entry name" value="PROKAR_LIPOPROTEIN"/>
    <property type="match status" value="1"/>
</dbReference>
<evidence type="ECO:0000256" key="2">
    <source>
        <dbReference type="SAM" id="MobiDB-lite"/>
    </source>
</evidence>
<sequence length="1604" mass="175727">MTGAFRSRFTARRWQRIALGALLLLACAVWLWIGWRTWLAPTRIALVNYPEFQAARLVKASPDAFHRISVLPLQRLQQVKDYDLVLVFGRGLKLDEAQLQHLREAAQAGTPLFVDGASNPQHDTLTNLQGEDLDAVSSYLHSGGPANYERLQAYVRSMIDGKRFFTQAVQPAQEMPQDVFFHLSDEAVFADLPSLEQHLQQQPGWQPQRPRLALLTSVPGPFNANRDHVDATIRAFESRGFEVIPIAAVRQRLAFLQQVQPDAVVYMPHGRLTLGQADEARQWLAQRNIPLFAPVSIFAEEQAWLDEPRSFDGSLLTMSITLPELDGATTPMAIAAQFRDSTGLRVFRALPQRLERFADLVQRSVALKTMPNAEKKLAIYYYKGPGQSALTAGDLEVVPSLYALLQHLRAQGYRVDGLPATEAEFARLLQQRGPNIGPYAKGDFAQFLQHADPALVSATQLQQWCGARIASTLCEQVSQQFGPAPGNYLSHQNHVAVARVPLGNVVLLPQPLSGVGDDSFKIVHGTKQAPPWPYVASYLWTHEVFGADVVMHFGTHGSLEFTPGKQMALSDHDWPDALIGNVPHLYLYTMANVGEAMIAKRRSYATTVSHLTPPLRAAGAQSAHKQLADLLLAWSSADSGALKHQYAQDIQQQAVALGLHQDLSLTADAPWSEAQLQQLADHMETVTSANITDGLYTLGTPYSDRALDSMAQLMGEDAILHALAELDVARGSVARAQLEHSAWLAQTYRPRVQALIELAQQGEPAQKLLEQVLQPGELQRALDWEHSQHRPSDDDLVRGFIALGSQRASAAPAAAPAVDDAVLRQHLARALADPDKQEFLHSLRSEQKLKHALRALDPQALQTARSIAKAIPVMGKALDIATDADVLPLLQVMQSAAGRQKVFDWLADPTLQASVEAELLQARQRAQQAWLAQAQQYEGTLDTAAAITSAEQAQQHVQQLNPAARAQLHAALAFWQKTEQPALDTSAFQIQNALKGLEHLRKALQKAEDQQQDSERRFAQAVLSLRARLQAIPDYREQLAHSPARELAALSNALSGGFTEPSSGGDALVNPQALPTGRNLYSIDAEKAPSEQAWRVARQMVDQMLAQHRAAHEGQWPSKVAFTLWAGDFIHTEGTSVAQILYLLGVEPVRDAFGRVSSLRLIDREVLGRPRIDVVVQTSGQLRDLAASRLYLINQAVAMAAQAREADNAVAQGVQAVERTLKERGAAPAQARKLAHVRVFGGVNGGYGSGIMDMVEAGDRWQDRSEVAQTYIANMGASYGEGEIWGDFQAGAFEAALAGTQLVVQPLESNTWGPISLDHVYEFMGGLNLAVREVTGEEPDAYFSDYRSPSRPAMRETKAAIAVEARATVLNPSYIQSLTQGGASAAENLAEITRNLYGWNVMKTDAFAPEMWDALHDTYVRDRHQLGVQAFFERVNPYALQEMTAVMLETARKGYWLPGDERLQELSMLHADLVGRFGASGTGFVNDNRALRTFIAQQLGDEDVRQAYQDALQTANTGVSVNTDKALVLQKTNDGPLGNPAQPAASSDAAQAQPTNKAQQPNKDEQTTLSLRPSGALLAVLTGVVLALGALVWWLRRRHAGVGA</sequence>
<evidence type="ECO:0000313" key="5">
    <source>
        <dbReference type="EMBL" id="KUF38840.1"/>
    </source>
</evidence>
<dbReference type="Proteomes" id="UP000053300">
    <property type="component" value="Unassembled WGS sequence"/>
</dbReference>
<accession>A0A0W7YUT8</accession>
<evidence type="ECO:0000256" key="1">
    <source>
        <dbReference type="SAM" id="Coils"/>
    </source>
</evidence>
<comment type="caution">
    <text evidence="5">The sequence shown here is derived from an EMBL/GenBank/DDBJ whole genome shotgun (WGS) entry which is preliminary data.</text>
</comment>